<keyword evidence="1" id="KW-1133">Transmembrane helix</keyword>
<comment type="caution">
    <text evidence="2">The sequence shown here is derived from an EMBL/GenBank/DDBJ whole genome shotgun (WGS) entry which is preliminary data.</text>
</comment>
<accession>A0A8T1YPY8</accession>
<keyword evidence="1" id="KW-0812">Transmembrane</keyword>
<evidence type="ECO:0000313" key="3">
    <source>
        <dbReference type="Proteomes" id="UP000694251"/>
    </source>
</evidence>
<feature type="transmembrane region" description="Helical" evidence="1">
    <location>
        <begin position="390"/>
        <end position="412"/>
    </location>
</feature>
<dbReference type="EMBL" id="JAEFBJ010000012">
    <property type="protein sequence ID" value="KAG7548064.1"/>
    <property type="molecule type" value="Genomic_DNA"/>
</dbReference>
<evidence type="ECO:0000256" key="1">
    <source>
        <dbReference type="SAM" id="Phobius"/>
    </source>
</evidence>
<dbReference type="PANTHER" id="PTHR31170:SF9">
    <property type="entry name" value="PROTEIN, PUTATIVE (DUF247)-RELATED"/>
    <property type="match status" value="1"/>
</dbReference>
<dbReference type="AlphaFoldDB" id="A0A8T1YPY8"/>
<dbReference type="PANTHER" id="PTHR31170">
    <property type="entry name" value="BNAC04G53230D PROTEIN"/>
    <property type="match status" value="1"/>
</dbReference>
<dbReference type="Pfam" id="PF03140">
    <property type="entry name" value="DUF247"/>
    <property type="match status" value="1"/>
</dbReference>
<evidence type="ECO:0000313" key="2">
    <source>
        <dbReference type="EMBL" id="KAG7548064.1"/>
    </source>
</evidence>
<dbReference type="OrthoDB" id="591587at2759"/>
<dbReference type="Proteomes" id="UP000694251">
    <property type="component" value="Chromosome 12"/>
</dbReference>
<organism evidence="2 3">
    <name type="scientific">Arabidopsis suecica</name>
    <name type="common">Swedish thale-cress</name>
    <name type="synonym">Cardaminopsis suecica</name>
    <dbReference type="NCBI Taxonomy" id="45249"/>
    <lineage>
        <taxon>Eukaryota</taxon>
        <taxon>Viridiplantae</taxon>
        <taxon>Streptophyta</taxon>
        <taxon>Embryophyta</taxon>
        <taxon>Tracheophyta</taxon>
        <taxon>Spermatophyta</taxon>
        <taxon>Magnoliopsida</taxon>
        <taxon>eudicotyledons</taxon>
        <taxon>Gunneridae</taxon>
        <taxon>Pentapetalae</taxon>
        <taxon>rosids</taxon>
        <taxon>malvids</taxon>
        <taxon>Brassicales</taxon>
        <taxon>Brassicaceae</taxon>
        <taxon>Camelineae</taxon>
        <taxon>Arabidopsis</taxon>
    </lineage>
</organism>
<keyword evidence="3" id="KW-1185">Reference proteome</keyword>
<reference evidence="2 3" key="1">
    <citation type="submission" date="2020-12" db="EMBL/GenBank/DDBJ databases">
        <title>Concerted genomic and epigenomic changes stabilize Arabidopsis allopolyploids.</title>
        <authorList>
            <person name="Chen Z."/>
        </authorList>
    </citation>
    <scope>NUCLEOTIDE SEQUENCE [LARGE SCALE GENOMIC DNA]</scope>
    <source>
        <strain evidence="2">As9502</strain>
        <tissue evidence="2">Leaf</tissue>
    </source>
</reference>
<name>A0A8T1YPY8_ARASU</name>
<sequence>MDFKWRFPGMWRFPRDTENCCIYRVPNSIRSINPEAYTPQLLLIGPLHHSLKSQAVKSLGDITNTKSTGYLNMEEHKKIYLANFSQRFRGDHNIIDDFRRMIIKDEEKIRASYSESTDWIKSQEFVNMILHDCVFIVELMVKTSKRTLHKTGDPVVDEPCLHSTVKGDLILLENQLPYFIFVELFESIIPRIFANRTLRELIIHYFRCQGKIRNETKFKHFTDLLRYVRVETLEEIIPRKFKIIKQMYNVDKLHSGGIKFEAVKPEFPLYVRFEHGILKMPCLLVDDRAETKLRNIMALEQCHFPYDAYVCNYIMFLDYLIDTEKDVELLVEKGMIKNYIGQHSSVAEMVNKLGLGIEHFGSHYADIADQVNAHYSNRVNKSKVILKRVYFGNVWIGTATIAAMLLLLFTLIQAVCSIIQVTQ</sequence>
<gene>
    <name evidence="2" type="ORF">ISN44_As12g032710</name>
</gene>
<protein>
    <submittedName>
        <fullName evidence="2">Uncharacterized protein</fullName>
    </submittedName>
</protein>
<keyword evidence="1" id="KW-0472">Membrane</keyword>
<dbReference type="InterPro" id="IPR004158">
    <property type="entry name" value="DUF247_pln"/>
</dbReference>
<proteinExistence type="predicted"/>